<evidence type="ECO:0000313" key="3">
    <source>
        <dbReference type="Proteomes" id="UP000299102"/>
    </source>
</evidence>
<dbReference type="Proteomes" id="UP000299102">
    <property type="component" value="Unassembled WGS sequence"/>
</dbReference>
<accession>A0A4C1V8V2</accession>
<feature type="compositionally biased region" description="Basic residues" evidence="1">
    <location>
        <begin position="89"/>
        <end position="100"/>
    </location>
</feature>
<protein>
    <submittedName>
        <fullName evidence="2">Uncharacterized protein</fullName>
    </submittedName>
</protein>
<evidence type="ECO:0000313" key="2">
    <source>
        <dbReference type="EMBL" id="GBP34970.1"/>
    </source>
</evidence>
<sequence length="100" mass="10969">MTASGGRRSVARVSALDTESAGFDSGRHFKCRPISRAVARRVVAAVTTATGRYRPIGSDTPLPTPPRCYRPSLANGEECSTNYTDARRTVGRMSRRRARR</sequence>
<reference evidence="2 3" key="1">
    <citation type="journal article" date="2019" name="Commun. Biol.">
        <title>The bagworm genome reveals a unique fibroin gene that provides high tensile strength.</title>
        <authorList>
            <person name="Kono N."/>
            <person name="Nakamura H."/>
            <person name="Ohtoshi R."/>
            <person name="Tomita M."/>
            <person name="Numata K."/>
            <person name="Arakawa K."/>
        </authorList>
    </citation>
    <scope>NUCLEOTIDE SEQUENCE [LARGE SCALE GENOMIC DNA]</scope>
</reference>
<evidence type="ECO:0000256" key="1">
    <source>
        <dbReference type="SAM" id="MobiDB-lite"/>
    </source>
</evidence>
<comment type="caution">
    <text evidence="2">The sequence shown here is derived from an EMBL/GenBank/DDBJ whole genome shotgun (WGS) entry which is preliminary data.</text>
</comment>
<organism evidence="2 3">
    <name type="scientific">Eumeta variegata</name>
    <name type="common">Bagworm moth</name>
    <name type="synonym">Eumeta japonica</name>
    <dbReference type="NCBI Taxonomy" id="151549"/>
    <lineage>
        <taxon>Eukaryota</taxon>
        <taxon>Metazoa</taxon>
        <taxon>Ecdysozoa</taxon>
        <taxon>Arthropoda</taxon>
        <taxon>Hexapoda</taxon>
        <taxon>Insecta</taxon>
        <taxon>Pterygota</taxon>
        <taxon>Neoptera</taxon>
        <taxon>Endopterygota</taxon>
        <taxon>Lepidoptera</taxon>
        <taxon>Glossata</taxon>
        <taxon>Ditrysia</taxon>
        <taxon>Tineoidea</taxon>
        <taxon>Psychidae</taxon>
        <taxon>Oiketicinae</taxon>
        <taxon>Eumeta</taxon>
    </lineage>
</organism>
<gene>
    <name evidence="2" type="ORF">EVAR_28435_1</name>
</gene>
<dbReference type="EMBL" id="BGZK01000297">
    <property type="protein sequence ID" value="GBP34970.1"/>
    <property type="molecule type" value="Genomic_DNA"/>
</dbReference>
<keyword evidence="3" id="KW-1185">Reference proteome</keyword>
<proteinExistence type="predicted"/>
<name>A0A4C1V8V2_EUMVA</name>
<feature type="region of interest" description="Disordered" evidence="1">
    <location>
        <begin position="1"/>
        <end position="26"/>
    </location>
</feature>
<feature type="region of interest" description="Disordered" evidence="1">
    <location>
        <begin position="52"/>
        <end position="100"/>
    </location>
</feature>
<dbReference type="AlphaFoldDB" id="A0A4C1V8V2"/>